<dbReference type="OrthoDB" id="3357985at2759"/>
<proteinExistence type="predicted"/>
<accession>A0A4S4LQ99</accession>
<dbReference type="Proteomes" id="UP000310158">
    <property type="component" value="Unassembled WGS sequence"/>
</dbReference>
<name>A0A4S4LQ99_9AGAM</name>
<evidence type="ECO:0000313" key="1">
    <source>
        <dbReference type="EMBL" id="THH13768.1"/>
    </source>
</evidence>
<evidence type="ECO:0000313" key="2">
    <source>
        <dbReference type="Proteomes" id="UP000310158"/>
    </source>
</evidence>
<gene>
    <name evidence="1" type="ORF">EW146_g6488</name>
</gene>
<dbReference type="AlphaFoldDB" id="A0A4S4LQ99"/>
<comment type="caution">
    <text evidence="1">The sequence shown here is derived from an EMBL/GenBank/DDBJ whole genome shotgun (WGS) entry which is preliminary data.</text>
</comment>
<protein>
    <submittedName>
        <fullName evidence="1">Uncharacterized protein</fullName>
    </submittedName>
</protein>
<organism evidence="1 2">
    <name type="scientific">Bondarzewia mesenterica</name>
    <dbReference type="NCBI Taxonomy" id="1095465"/>
    <lineage>
        <taxon>Eukaryota</taxon>
        <taxon>Fungi</taxon>
        <taxon>Dikarya</taxon>
        <taxon>Basidiomycota</taxon>
        <taxon>Agaricomycotina</taxon>
        <taxon>Agaricomycetes</taxon>
        <taxon>Russulales</taxon>
        <taxon>Bondarzewiaceae</taxon>
        <taxon>Bondarzewia</taxon>
    </lineage>
</organism>
<dbReference type="EMBL" id="SGPL01000327">
    <property type="protein sequence ID" value="THH13768.1"/>
    <property type="molecule type" value="Genomic_DNA"/>
</dbReference>
<reference evidence="1 2" key="1">
    <citation type="submission" date="2019-02" db="EMBL/GenBank/DDBJ databases">
        <title>Genome sequencing of the rare red list fungi Bondarzewia mesenterica.</title>
        <authorList>
            <person name="Buettner E."/>
            <person name="Kellner H."/>
        </authorList>
    </citation>
    <scope>NUCLEOTIDE SEQUENCE [LARGE SCALE GENOMIC DNA]</scope>
    <source>
        <strain evidence="1 2">DSM 108281</strain>
    </source>
</reference>
<keyword evidence="2" id="KW-1185">Reference proteome</keyword>
<sequence length="83" mass="8927">MVCSYAQTMHSALMDAAEIVPGIVFLITCRYGPPKTANTAAWMTLENSPTSATCVNFPRFRMNLCGSLPALAARKSCTLLGLQ</sequence>